<name>A0ABV2JP22_9STRE</name>
<feature type="domain" description="Ferrous iron transporter FeoA-like" evidence="2">
    <location>
        <begin position="1"/>
        <end position="71"/>
    </location>
</feature>
<dbReference type="RefSeq" id="WP_253365044.1">
    <property type="nucleotide sequence ID" value="NZ_JALJXU010000005.1"/>
</dbReference>
<dbReference type="EMBL" id="JBEPMK010000004">
    <property type="protein sequence ID" value="MET3644714.1"/>
    <property type="molecule type" value="Genomic_DNA"/>
</dbReference>
<dbReference type="Proteomes" id="UP001549055">
    <property type="component" value="Unassembled WGS sequence"/>
</dbReference>
<keyword evidence="1" id="KW-0408">Iron</keyword>
<evidence type="ECO:0000259" key="2">
    <source>
        <dbReference type="SMART" id="SM00899"/>
    </source>
</evidence>
<evidence type="ECO:0000313" key="3">
    <source>
        <dbReference type="EMBL" id="MET3644714.1"/>
    </source>
</evidence>
<protein>
    <submittedName>
        <fullName evidence="3">Ferrous iron transport protein A</fullName>
    </submittedName>
</protein>
<sequence>MILLDARVSCPYEIISIELPDDSVHHLANLGLKVGSRLELVSKTKQSAIVMLKANRLAFDASILSKVEVREAANEVAVISLSELPVGRFATIQGIFAVNESKRRLMDMGLTRHTKVYLRKVAPLGDPIEISLRGYELSLRKSEAQLISVAPIEEEK</sequence>
<evidence type="ECO:0000256" key="1">
    <source>
        <dbReference type="ARBA" id="ARBA00023004"/>
    </source>
</evidence>
<evidence type="ECO:0000313" key="4">
    <source>
        <dbReference type="Proteomes" id="UP001549055"/>
    </source>
</evidence>
<organism evidence="3 4">
    <name type="scientific">Streptococcus gallinaceus</name>
    <dbReference type="NCBI Taxonomy" id="165758"/>
    <lineage>
        <taxon>Bacteria</taxon>
        <taxon>Bacillati</taxon>
        <taxon>Bacillota</taxon>
        <taxon>Bacilli</taxon>
        <taxon>Lactobacillales</taxon>
        <taxon>Streptococcaceae</taxon>
        <taxon>Streptococcus</taxon>
    </lineage>
</organism>
<dbReference type="Gene3D" id="2.30.30.90">
    <property type="match status" value="1"/>
</dbReference>
<accession>A0ABV2JP22</accession>
<dbReference type="SMART" id="SM00899">
    <property type="entry name" value="FeoA"/>
    <property type="match status" value="2"/>
</dbReference>
<dbReference type="PANTHER" id="PTHR42954:SF2">
    <property type="entry name" value="FE(2+) TRANSPORT PROTEIN A"/>
    <property type="match status" value="1"/>
</dbReference>
<gene>
    <name evidence="3" type="ORF">ABID27_001341</name>
</gene>
<proteinExistence type="predicted"/>
<keyword evidence="4" id="KW-1185">Reference proteome</keyword>
<dbReference type="InterPro" id="IPR038157">
    <property type="entry name" value="FeoA_core_dom"/>
</dbReference>
<dbReference type="PANTHER" id="PTHR42954">
    <property type="entry name" value="FE(2+) TRANSPORT PROTEIN A"/>
    <property type="match status" value="1"/>
</dbReference>
<dbReference type="Pfam" id="PF04023">
    <property type="entry name" value="FeoA"/>
    <property type="match status" value="2"/>
</dbReference>
<feature type="domain" description="Ferrous iron transporter FeoA-like" evidence="2">
    <location>
        <begin position="79"/>
        <end position="151"/>
    </location>
</feature>
<comment type="caution">
    <text evidence="3">The sequence shown here is derived from an EMBL/GenBank/DDBJ whole genome shotgun (WGS) entry which is preliminary data.</text>
</comment>
<dbReference type="SUPFAM" id="SSF50037">
    <property type="entry name" value="C-terminal domain of transcriptional repressors"/>
    <property type="match status" value="2"/>
</dbReference>
<dbReference type="InterPro" id="IPR007167">
    <property type="entry name" value="Fe-transptr_FeoA-like"/>
</dbReference>
<dbReference type="InterPro" id="IPR008988">
    <property type="entry name" value="Transcriptional_repressor_C"/>
</dbReference>
<reference evidence="3 4" key="1">
    <citation type="submission" date="2024-06" db="EMBL/GenBank/DDBJ databases">
        <title>Genomic Encyclopedia of Type Strains, Phase IV (KMG-IV): sequencing the most valuable type-strain genomes for metagenomic binning, comparative biology and taxonomic classification.</title>
        <authorList>
            <person name="Goeker M."/>
        </authorList>
    </citation>
    <scope>NUCLEOTIDE SEQUENCE [LARGE SCALE GENOMIC DNA]</scope>
    <source>
        <strain evidence="3 4">DSM 15349</strain>
    </source>
</reference>
<dbReference type="InterPro" id="IPR052713">
    <property type="entry name" value="FeoA"/>
</dbReference>